<feature type="compositionally biased region" description="Low complexity" evidence="1">
    <location>
        <begin position="10"/>
        <end position="22"/>
    </location>
</feature>
<keyword evidence="2" id="KW-1133">Transmembrane helix</keyword>
<evidence type="ECO:0000313" key="4">
    <source>
        <dbReference type="Proteomes" id="UP000035265"/>
    </source>
</evidence>
<dbReference type="PANTHER" id="PTHR37826:SF3">
    <property type="entry name" value="J DOMAIN-CONTAINING PROTEIN"/>
    <property type="match status" value="1"/>
</dbReference>
<dbReference type="PATRIC" id="fig|264251.5.peg.2024"/>
<name>A0A0H2KSH2_9MICO</name>
<comment type="caution">
    <text evidence="3">The sequence shown here is derived from an EMBL/GenBank/DDBJ whole genome shotgun (WGS) entry which is preliminary data.</text>
</comment>
<dbReference type="EMBL" id="JNBQ01000009">
    <property type="protein sequence ID" value="KLN34814.1"/>
    <property type="molecule type" value="Genomic_DNA"/>
</dbReference>
<gene>
    <name evidence="3" type="ORF">FB00_09945</name>
</gene>
<sequence length="397" mass="42757">MDRRGRGPRARAAVRGDAPAAAPDRRPGRSPDRSGGGLTVSDTQGELVRTRCDACGSQLAYAPGTQHLRCVACGGTVAIVHAPGDAVDEHSFDAWAAAQGGVRAGILDARLLTCDGCGATTQGTDLSVACRFCGGHLVAAAETDGLVQPEAVVPFGVEQAQARDAFRRWVRSRWFAPGELKKVGDTESLHGSYVPHWTFDARTSSAYSGQRGDAYYVTVKNGDEERQERRVSWTPVSGHVARDFDDVLVPATSQVAERDLSKLGPWPLSHAVPFRAEYLAGFAAARYDVEPPAGLDRAKQKMAPVIKDDVERDIGGDEQRVGSIRTAYADVMFKLVLLPLWIATYVYAGKQWQVMVNANTGQVIGRRPYSVGKIVLAVLAGLLVVAALVLWYLRSQT</sequence>
<organism evidence="3 4">
    <name type="scientific">Cellulosimicrobium funkei</name>
    <dbReference type="NCBI Taxonomy" id="264251"/>
    <lineage>
        <taxon>Bacteria</taxon>
        <taxon>Bacillati</taxon>
        <taxon>Actinomycetota</taxon>
        <taxon>Actinomycetes</taxon>
        <taxon>Micrococcales</taxon>
        <taxon>Promicromonosporaceae</taxon>
        <taxon>Cellulosimicrobium</taxon>
    </lineage>
</organism>
<reference evidence="3 4" key="1">
    <citation type="submission" date="2014-05" db="EMBL/GenBank/DDBJ databases">
        <title>Cellulosimicrobium funkei U11 genome.</title>
        <authorList>
            <person name="Hu C."/>
            <person name="Gong Y."/>
            <person name="Wan W."/>
            <person name="Jiang M."/>
        </authorList>
    </citation>
    <scope>NUCLEOTIDE SEQUENCE [LARGE SCALE GENOMIC DNA]</scope>
    <source>
        <strain evidence="3 4">U11</strain>
    </source>
</reference>
<keyword evidence="2" id="KW-0812">Transmembrane</keyword>
<evidence type="ECO:0008006" key="5">
    <source>
        <dbReference type="Google" id="ProtNLM"/>
    </source>
</evidence>
<keyword evidence="2" id="KW-0472">Membrane</keyword>
<feature type="transmembrane region" description="Helical" evidence="2">
    <location>
        <begin position="327"/>
        <end position="348"/>
    </location>
</feature>
<keyword evidence="4" id="KW-1185">Reference proteome</keyword>
<evidence type="ECO:0000313" key="3">
    <source>
        <dbReference type="EMBL" id="KLN34814.1"/>
    </source>
</evidence>
<dbReference type="Proteomes" id="UP000035265">
    <property type="component" value="Unassembled WGS sequence"/>
</dbReference>
<accession>A0A0H2KSH2</accession>
<protein>
    <recommendedName>
        <fullName evidence="5">TFIIB-type zinc ribbon-containing protein</fullName>
    </recommendedName>
</protein>
<feature type="region of interest" description="Disordered" evidence="1">
    <location>
        <begin position="1"/>
        <end position="41"/>
    </location>
</feature>
<feature type="compositionally biased region" description="Basic and acidic residues" evidence="1">
    <location>
        <begin position="23"/>
        <end position="32"/>
    </location>
</feature>
<dbReference type="AlphaFoldDB" id="A0A0H2KSH2"/>
<dbReference type="STRING" id="264251.FB00_09945"/>
<feature type="transmembrane region" description="Helical" evidence="2">
    <location>
        <begin position="374"/>
        <end position="393"/>
    </location>
</feature>
<proteinExistence type="predicted"/>
<evidence type="ECO:0000256" key="2">
    <source>
        <dbReference type="SAM" id="Phobius"/>
    </source>
</evidence>
<dbReference type="PANTHER" id="PTHR37826">
    <property type="entry name" value="FLOTILLIN BAND_7_5 DOMAIN PROTEIN"/>
    <property type="match status" value="1"/>
</dbReference>
<evidence type="ECO:0000256" key="1">
    <source>
        <dbReference type="SAM" id="MobiDB-lite"/>
    </source>
</evidence>